<proteinExistence type="predicted"/>
<evidence type="ECO:0000259" key="6">
    <source>
        <dbReference type="Pfam" id="PF03151"/>
    </source>
</evidence>
<keyword evidence="4 5" id="KW-0472">Membrane</keyword>
<protein>
    <recommendedName>
        <fullName evidence="6">Sugar phosphate transporter domain-containing protein</fullName>
    </recommendedName>
</protein>
<feature type="transmembrane region" description="Helical" evidence="5">
    <location>
        <begin position="299"/>
        <end position="319"/>
    </location>
</feature>
<organism evidence="7 8">
    <name type="scientific">Globisporangium ultimum (strain ATCC 200006 / CBS 805.95 / DAOM BR144)</name>
    <name type="common">Pythium ultimum</name>
    <dbReference type="NCBI Taxonomy" id="431595"/>
    <lineage>
        <taxon>Eukaryota</taxon>
        <taxon>Sar</taxon>
        <taxon>Stramenopiles</taxon>
        <taxon>Oomycota</taxon>
        <taxon>Peronosporomycetes</taxon>
        <taxon>Pythiales</taxon>
        <taxon>Pythiaceae</taxon>
        <taxon>Globisporangium</taxon>
    </lineage>
</organism>
<evidence type="ECO:0000256" key="5">
    <source>
        <dbReference type="SAM" id="Phobius"/>
    </source>
</evidence>
<feature type="domain" description="Sugar phosphate transporter" evidence="6">
    <location>
        <begin position="20"/>
        <end position="316"/>
    </location>
</feature>
<evidence type="ECO:0000313" key="8">
    <source>
        <dbReference type="Proteomes" id="UP000019132"/>
    </source>
</evidence>
<dbReference type="EnsemblProtists" id="PYU1_T005979">
    <property type="protein sequence ID" value="PYU1_T005979"/>
    <property type="gene ID" value="PYU1_G005967"/>
</dbReference>
<dbReference type="SUPFAM" id="SSF103481">
    <property type="entry name" value="Multidrug resistance efflux transporter EmrE"/>
    <property type="match status" value="2"/>
</dbReference>
<reference evidence="7" key="3">
    <citation type="submission" date="2015-02" db="UniProtKB">
        <authorList>
            <consortium name="EnsemblProtists"/>
        </authorList>
    </citation>
    <scope>IDENTIFICATION</scope>
    <source>
        <strain evidence="7">DAOM BR144</strain>
    </source>
</reference>
<keyword evidence="2 5" id="KW-0812">Transmembrane</keyword>
<dbReference type="Pfam" id="PF03151">
    <property type="entry name" value="TPT"/>
    <property type="match status" value="1"/>
</dbReference>
<feature type="transmembrane region" description="Helical" evidence="5">
    <location>
        <begin position="150"/>
        <end position="170"/>
    </location>
</feature>
<dbReference type="InterPro" id="IPR037185">
    <property type="entry name" value="EmrE-like"/>
</dbReference>
<reference evidence="8" key="1">
    <citation type="journal article" date="2010" name="Genome Biol.">
        <title>Genome sequence of the necrotrophic plant pathogen Pythium ultimum reveals original pathogenicity mechanisms and effector repertoire.</title>
        <authorList>
            <person name="Levesque C.A."/>
            <person name="Brouwer H."/>
            <person name="Cano L."/>
            <person name="Hamilton J.P."/>
            <person name="Holt C."/>
            <person name="Huitema E."/>
            <person name="Raffaele S."/>
            <person name="Robideau G.P."/>
            <person name="Thines M."/>
            <person name="Win J."/>
            <person name="Zerillo M.M."/>
            <person name="Beakes G.W."/>
            <person name="Boore J.L."/>
            <person name="Busam D."/>
            <person name="Dumas B."/>
            <person name="Ferriera S."/>
            <person name="Fuerstenberg S.I."/>
            <person name="Gachon C.M."/>
            <person name="Gaulin E."/>
            <person name="Govers F."/>
            <person name="Grenville-Briggs L."/>
            <person name="Horner N."/>
            <person name="Hostetler J."/>
            <person name="Jiang R.H."/>
            <person name="Johnson J."/>
            <person name="Krajaejun T."/>
            <person name="Lin H."/>
            <person name="Meijer H.J."/>
            <person name="Moore B."/>
            <person name="Morris P."/>
            <person name="Phuntmart V."/>
            <person name="Puiu D."/>
            <person name="Shetty J."/>
            <person name="Stajich J.E."/>
            <person name="Tripathy S."/>
            <person name="Wawra S."/>
            <person name="van West P."/>
            <person name="Whitty B.R."/>
            <person name="Coutinho P.M."/>
            <person name="Henrissat B."/>
            <person name="Martin F."/>
            <person name="Thomas P.D."/>
            <person name="Tyler B.M."/>
            <person name="De Vries R.P."/>
            <person name="Kamoun S."/>
            <person name="Yandell M."/>
            <person name="Tisserat N."/>
            <person name="Buell C.R."/>
        </authorList>
    </citation>
    <scope>NUCLEOTIDE SEQUENCE</scope>
    <source>
        <strain evidence="8">DAOM:BR144</strain>
    </source>
</reference>
<name>K3WLY7_GLOUD</name>
<dbReference type="FunCoup" id="K3WLY7">
    <property type="interactions" value="314"/>
</dbReference>
<feature type="transmembrane region" description="Helical" evidence="5">
    <location>
        <begin position="90"/>
        <end position="115"/>
    </location>
</feature>
<feature type="transmembrane region" description="Helical" evidence="5">
    <location>
        <begin position="121"/>
        <end position="138"/>
    </location>
</feature>
<evidence type="ECO:0000256" key="4">
    <source>
        <dbReference type="ARBA" id="ARBA00023136"/>
    </source>
</evidence>
<dbReference type="HOGENOM" id="CLU_019048_2_0_1"/>
<dbReference type="EMBL" id="GL376625">
    <property type="status" value="NOT_ANNOTATED_CDS"/>
    <property type="molecule type" value="Genomic_DNA"/>
</dbReference>
<dbReference type="InParanoid" id="K3WLY7"/>
<keyword evidence="8" id="KW-1185">Reference proteome</keyword>
<dbReference type="GO" id="GO:0016020">
    <property type="term" value="C:membrane"/>
    <property type="evidence" value="ECO:0007669"/>
    <property type="project" value="UniProtKB-SubCell"/>
</dbReference>
<feature type="transmembrane region" description="Helical" evidence="5">
    <location>
        <begin position="58"/>
        <end position="78"/>
    </location>
</feature>
<dbReference type="OMA" id="QRVTECK"/>
<feature type="transmembrane region" description="Helical" evidence="5">
    <location>
        <begin position="202"/>
        <end position="222"/>
    </location>
</feature>
<evidence type="ECO:0000256" key="1">
    <source>
        <dbReference type="ARBA" id="ARBA00004141"/>
    </source>
</evidence>
<feature type="transmembrane region" description="Helical" evidence="5">
    <location>
        <begin position="242"/>
        <end position="266"/>
    </location>
</feature>
<dbReference type="VEuPathDB" id="FungiDB:PYU1_G005967"/>
<keyword evidence="3 5" id="KW-1133">Transmembrane helix</keyword>
<accession>K3WLY7</accession>
<dbReference type="AlphaFoldDB" id="K3WLY7"/>
<dbReference type="PANTHER" id="PTHR11132">
    <property type="entry name" value="SOLUTE CARRIER FAMILY 35"/>
    <property type="match status" value="1"/>
</dbReference>
<comment type="subcellular location">
    <subcellularLocation>
        <location evidence="1">Membrane</location>
        <topology evidence="1">Multi-pass membrane protein</topology>
    </subcellularLocation>
</comment>
<sequence>MGGKQVDAAFAIPTVPTEHKIALCIAAWYLLSLITLWTNRYVVAELKVDSNLLSLAQLGMSVVCGLVSEVYLVGWAVCKTNMLKCLREGLKDMVILGGVRILTVLLGLTALKYIAVSFTQTIKSSAPFFTVVLTYFLLGQRTGWRVNVSLVPIVTGLVFCSMSDSSFHIIGFTAALLSNCVDCIQNVLTKKLLNRSYSVSQLQLYTSIIAVLMQLVFIAYSWATSPPARGSSHTKEESMSSFYIFVLLICDGLGFYFQSAFAYMLMSLVSPVTHSVANCVKRALLITLSIFHFGDQVSLMNWSGMALVIFGVYFFNMASRLERNATESKRPLIAPAPGIPVQKSTIMALSEIRIDKGAKLG</sequence>
<evidence type="ECO:0000256" key="2">
    <source>
        <dbReference type="ARBA" id="ARBA00022692"/>
    </source>
</evidence>
<dbReference type="eggNOG" id="KOG1441">
    <property type="taxonomic scope" value="Eukaryota"/>
</dbReference>
<dbReference type="InterPro" id="IPR050186">
    <property type="entry name" value="TPT_transporter"/>
</dbReference>
<dbReference type="InterPro" id="IPR004853">
    <property type="entry name" value="Sugar_P_trans_dom"/>
</dbReference>
<dbReference type="Proteomes" id="UP000019132">
    <property type="component" value="Unassembled WGS sequence"/>
</dbReference>
<feature type="transmembrane region" description="Helical" evidence="5">
    <location>
        <begin position="21"/>
        <end position="38"/>
    </location>
</feature>
<reference evidence="8" key="2">
    <citation type="submission" date="2010-04" db="EMBL/GenBank/DDBJ databases">
        <authorList>
            <person name="Buell R."/>
            <person name="Hamilton J."/>
            <person name="Hostetler J."/>
        </authorList>
    </citation>
    <scope>NUCLEOTIDE SEQUENCE [LARGE SCALE GENOMIC DNA]</scope>
    <source>
        <strain evidence="8">DAOM:BR144</strain>
    </source>
</reference>
<evidence type="ECO:0000313" key="7">
    <source>
        <dbReference type="EnsemblProtists" id="PYU1_T005979"/>
    </source>
</evidence>
<evidence type="ECO:0000256" key="3">
    <source>
        <dbReference type="ARBA" id="ARBA00022989"/>
    </source>
</evidence>